<sequence length="81" mass="9186">MKALQNKVNVIPVIAKSDTITKTELQEFKPKILSEIQTNGINIYQFPTDDVSVSEVNAQMNDVWISQTADFSIKMKDVDRI</sequence>
<accession>A0A8J4SJ10</accession>
<organism evidence="2 3">
    <name type="scientific">Paragonimus heterotremus</name>
    <dbReference type="NCBI Taxonomy" id="100268"/>
    <lineage>
        <taxon>Eukaryota</taxon>
        <taxon>Metazoa</taxon>
        <taxon>Spiralia</taxon>
        <taxon>Lophotrochozoa</taxon>
        <taxon>Platyhelminthes</taxon>
        <taxon>Trematoda</taxon>
        <taxon>Digenea</taxon>
        <taxon>Plagiorchiida</taxon>
        <taxon>Troglotremata</taxon>
        <taxon>Troglotrematidae</taxon>
        <taxon>Paragonimus</taxon>
    </lineage>
</organism>
<dbReference type="Gene3D" id="3.40.50.300">
    <property type="entry name" value="P-loop containing nucleotide triphosphate hydrolases"/>
    <property type="match status" value="1"/>
</dbReference>
<feature type="domain" description="Septin-type G" evidence="1">
    <location>
        <begin position="1"/>
        <end position="81"/>
    </location>
</feature>
<proteinExistence type="predicted"/>
<keyword evidence="3" id="KW-1185">Reference proteome</keyword>
<dbReference type="Pfam" id="PF00735">
    <property type="entry name" value="Septin"/>
    <property type="match status" value="1"/>
</dbReference>
<evidence type="ECO:0000313" key="2">
    <source>
        <dbReference type="EMBL" id="KAF5395055.1"/>
    </source>
</evidence>
<protein>
    <recommendedName>
        <fullName evidence="1">Septin-type G domain-containing protein</fullName>
    </recommendedName>
</protein>
<reference evidence="2" key="1">
    <citation type="submission" date="2019-05" db="EMBL/GenBank/DDBJ databases">
        <title>Annotation for the trematode Paragonimus heterotremus.</title>
        <authorList>
            <person name="Choi Y.-J."/>
        </authorList>
    </citation>
    <scope>NUCLEOTIDE SEQUENCE</scope>
    <source>
        <strain evidence="2">LC</strain>
    </source>
</reference>
<evidence type="ECO:0000259" key="1">
    <source>
        <dbReference type="PROSITE" id="PS51719"/>
    </source>
</evidence>
<dbReference type="GO" id="GO:0005525">
    <property type="term" value="F:GTP binding"/>
    <property type="evidence" value="ECO:0007669"/>
    <property type="project" value="InterPro"/>
</dbReference>
<dbReference type="PANTHER" id="PTHR18884">
    <property type="entry name" value="SEPTIN"/>
    <property type="match status" value="1"/>
</dbReference>
<dbReference type="AlphaFoldDB" id="A0A8J4SJ10"/>
<dbReference type="InterPro" id="IPR027417">
    <property type="entry name" value="P-loop_NTPase"/>
</dbReference>
<gene>
    <name evidence="2" type="ORF">PHET_08427</name>
</gene>
<evidence type="ECO:0000313" key="3">
    <source>
        <dbReference type="Proteomes" id="UP000748531"/>
    </source>
</evidence>
<dbReference type="OrthoDB" id="416553at2759"/>
<dbReference type="Proteomes" id="UP000748531">
    <property type="component" value="Unassembled WGS sequence"/>
</dbReference>
<dbReference type="PROSITE" id="PS51719">
    <property type="entry name" value="G_SEPTIN"/>
    <property type="match status" value="1"/>
</dbReference>
<dbReference type="EMBL" id="LUCH01017363">
    <property type="protein sequence ID" value="KAF5395055.1"/>
    <property type="molecule type" value="Genomic_DNA"/>
</dbReference>
<comment type="caution">
    <text evidence="2">The sequence shown here is derived from an EMBL/GenBank/DDBJ whole genome shotgun (WGS) entry which is preliminary data.</text>
</comment>
<name>A0A8J4SJ10_9TREM</name>
<dbReference type="InterPro" id="IPR030379">
    <property type="entry name" value="G_SEPTIN_dom"/>
</dbReference>